<organism evidence="1 2">
    <name type="scientific">Cichorium intybus</name>
    <name type="common">Chicory</name>
    <dbReference type="NCBI Taxonomy" id="13427"/>
    <lineage>
        <taxon>Eukaryota</taxon>
        <taxon>Viridiplantae</taxon>
        <taxon>Streptophyta</taxon>
        <taxon>Embryophyta</taxon>
        <taxon>Tracheophyta</taxon>
        <taxon>Spermatophyta</taxon>
        <taxon>Magnoliopsida</taxon>
        <taxon>eudicotyledons</taxon>
        <taxon>Gunneridae</taxon>
        <taxon>Pentapetalae</taxon>
        <taxon>asterids</taxon>
        <taxon>campanulids</taxon>
        <taxon>Asterales</taxon>
        <taxon>Asteraceae</taxon>
        <taxon>Cichorioideae</taxon>
        <taxon>Cichorieae</taxon>
        <taxon>Cichoriinae</taxon>
        <taxon>Cichorium</taxon>
    </lineage>
</organism>
<proteinExistence type="predicted"/>
<dbReference type="Proteomes" id="UP001055811">
    <property type="component" value="Linkage Group LG02"/>
</dbReference>
<dbReference type="EMBL" id="CM042010">
    <property type="protein sequence ID" value="KAI3778899.1"/>
    <property type="molecule type" value="Genomic_DNA"/>
</dbReference>
<reference evidence="2" key="1">
    <citation type="journal article" date="2022" name="Mol. Ecol. Resour.">
        <title>The genomes of chicory, endive, great burdock and yacon provide insights into Asteraceae palaeo-polyploidization history and plant inulin production.</title>
        <authorList>
            <person name="Fan W."/>
            <person name="Wang S."/>
            <person name="Wang H."/>
            <person name="Wang A."/>
            <person name="Jiang F."/>
            <person name="Liu H."/>
            <person name="Zhao H."/>
            <person name="Xu D."/>
            <person name="Zhang Y."/>
        </authorList>
    </citation>
    <scope>NUCLEOTIDE SEQUENCE [LARGE SCALE GENOMIC DNA]</scope>
    <source>
        <strain evidence="2">cv. Punajuju</strain>
    </source>
</reference>
<reference evidence="1 2" key="2">
    <citation type="journal article" date="2022" name="Mol. Ecol. Resour.">
        <title>The genomes of chicory, endive, great burdock and yacon provide insights into Asteraceae paleo-polyploidization history and plant inulin production.</title>
        <authorList>
            <person name="Fan W."/>
            <person name="Wang S."/>
            <person name="Wang H."/>
            <person name="Wang A."/>
            <person name="Jiang F."/>
            <person name="Liu H."/>
            <person name="Zhao H."/>
            <person name="Xu D."/>
            <person name="Zhang Y."/>
        </authorList>
    </citation>
    <scope>NUCLEOTIDE SEQUENCE [LARGE SCALE GENOMIC DNA]</scope>
    <source>
        <strain evidence="2">cv. Punajuju</strain>
        <tissue evidence="1">Leaves</tissue>
    </source>
</reference>
<sequence length="139" mass="15789">MVASKLGTPLAFDSYMEDLCLVHKGRKFYARILIEISVDNKWKDSVEVDTWDFFTNSPTHLSLPVEYSWKPASCPHCPVFGHDEKVCVAAISTNNAKVVENRLDLKNVEMPKDDQSTPEESFTVVTRKTKKNQTLLLNV</sequence>
<comment type="caution">
    <text evidence="1">The sequence shown here is derived from an EMBL/GenBank/DDBJ whole genome shotgun (WGS) entry which is preliminary data.</text>
</comment>
<accession>A0ACB9G5H5</accession>
<evidence type="ECO:0000313" key="1">
    <source>
        <dbReference type="EMBL" id="KAI3778899.1"/>
    </source>
</evidence>
<keyword evidence="2" id="KW-1185">Reference proteome</keyword>
<gene>
    <name evidence="1" type="ORF">L2E82_08288</name>
</gene>
<protein>
    <submittedName>
        <fullName evidence="1">Uncharacterized protein</fullName>
    </submittedName>
</protein>
<name>A0ACB9G5H5_CICIN</name>
<evidence type="ECO:0000313" key="2">
    <source>
        <dbReference type="Proteomes" id="UP001055811"/>
    </source>
</evidence>